<dbReference type="SMART" id="SM00066">
    <property type="entry name" value="GAL4"/>
    <property type="match status" value="1"/>
</dbReference>
<dbReference type="CDD" id="cd12148">
    <property type="entry name" value="fungal_TF_MHR"/>
    <property type="match status" value="1"/>
</dbReference>
<sequence>MPEADEDLGNNPFSNFESSLTPERTKKRRLHGACDACRKKKVKCDSAKMAGNICTNCQLLNIECTHNTPRQPKKSETQAIYILALEHKIEKMLQLLREAYPDQDIDFLVDTLSNNTSENSTPDPPSLPSSSPARVTGLRYPALHTVTADLQSATAHSTESADESSDGDDLEYLDLQKQLSTLSLDSVGDRFFGQSSVFMFFKNVSTVKMEATGAQKKLGSSNFKRPFCWNIRPWEAAFSDSQELQYTYPDQDLLQSLVSIYFDKLNPYFPVFHEPTFRRLLNSDEHRTNTDFGMTVLLVCACASIYSSDQRVMMPGDTSGLSAGWRFFSQVPMHRNRMVVQANLYDLQYYALALIYTHSTSIPNTASSLLGIGMQHALEKGVHRRKPNSGKPSAEEELMKRAFWCMVSVDRYMGSFLGRPSIIKDEDFDVDYPIECDDEYWETDDPSQAFKQPPGKPSTITAFVQGLKLCEMLAFTLRTLYSTKKSKGLSGLIGNEWEGRIVTQLTASMSEWKNSLPQHLRWNPEERNPIFFHQSSYLYATYYYTQILIHRPFLIKKSPLSFPALAICTTAAKTCADMLEVAATRGLRVTTPNIIMAIVSAGLVTVLNIWGNKQSLLYSEIDQEIVVLQKCINVLKECERRQPMAGRFCDLLGDLAALNEYGPTSSKRQRAPVQRPPPAPVPVQLVPAPLVNAVSAHGPPAAHIPVVSSIPNNHPIPDNNPLDRPSAMTNNGWDVDLNHLLMLELDYATSHPEINYYAQGANPPVYISHGNMPHQGAAPVGMQSNTNYIPPGWNTLNPSHDEVLSLWHDMTHTFHSAQEWDTYRAGFGRI</sequence>
<name>A0A0D2MBE7_HYPSF</name>
<feature type="region of interest" description="Disordered" evidence="3">
    <location>
        <begin position="1"/>
        <end position="24"/>
    </location>
</feature>
<dbReference type="Pfam" id="PF00172">
    <property type="entry name" value="Zn_clus"/>
    <property type="match status" value="1"/>
</dbReference>
<dbReference type="Gene3D" id="4.10.240.10">
    <property type="entry name" value="Zn(2)-C6 fungal-type DNA-binding domain"/>
    <property type="match status" value="1"/>
</dbReference>
<dbReference type="InterPro" id="IPR007219">
    <property type="entry name" value="XnlR_reg_dom"/>
</dbReference>
<dbReference type="OrthoDB" id="4456959at2759"/>
<dbReference type="GO" id="GO:0008270">
    <property type="term" value="F:zinc ion binding"/>
    <property type="evidence" value="ECO:0007669"/>
    <property type="project" value="InterPro"/>
</dbReference>
<dbReference type="PROSITE" id="PS50048">
    <property type="entry name" value="ZN2_CY6_FUNGAL_2"/>
    <property type="match status" value="1"/>
</dbReference>
<dbReference type="CDD" id="cd00067">
    <property type="entry name" value="GAL4"/>
    <property type="match status" value="1"/>
</dbReference>
<accession>A0A0D2MBE7</accession>
<dbReference type="SUPFAM" id="SSF57701">
    <property type="entry name" value="Zn2/Cys6 DNA-binding domain"/>
    <property type="match status" value="1"/>
</dbReference>
<dbReference type="InterPro" id="IPR050987">
    <property type="entry name" value="AtrR-like"/>
</dbReference>
<evidence type="ECO:0000313" key="6">
    <source>
        <dbReference type="Proteomes" id="UP000054270"/>
    </source>
</evidence>
<protein>
    <recommendedName>
        <fullName evidence="4">Zn(2)-C6 fungal-type domain-containing protein</fullName>
    </recommendedName>
</protein>
<evidence type="ECO:0000256" key="2">
    <source>
        <dbReference type="ARBA" id="ARBA00023242"/>
    </source>
</evidence>
<dbReference type="GO" id="GO:0006351">
    <property type="term" value="P:DNA-templated transcription"/>
    <property type="evidence" value="ECO:0007669"/>
    <property type="project" value="InterPro"/>
</dbReference>
<evidence type="ECO:0000313" key="5">
    <source>
        <dbReference type="EMBL" id="KJA20733.1"/>
    </source>
</evidence>
<evidence type="ECO:0000259" key="4">
    <source>
        <dbReference type="PROSITE" id="PS50048"/>
    </source>
</evidence>
<evidence type="ECO:0000256" key="3">
    <source>
        <dbReference type="SAM" id="MobiDB-lite"/>
    </source>
</evidence>
<dbReference type="AlphaFoldDB" id="A0A0D2MBE7"/>
<keyword evidence="6" id="KW-1185">Reference proteome</keyword>
<dbReference type="STRING" id="945553.A0A0D2MBE7"/>
<dbReference type="PANTHER" id="PTHR46910:SF38">
    <property type="entry name" value="ZN(2)-C6 FUNGAL-TYPE DOMAIN-CONTAINING PROTEIN"/>
    <property type="match status" value="1"/>
</dbReference>
<reference evidence="6" key="1">
    <citation type="submission" date="2014-04" db="EMBL/GenBank/DDBJ databases">
        <title>Evolutionary Origins and Diversification of the Mycorrhizal Mutualists.</title>
        <authorList>
            <consortium name="DOE Joint Genome Institute"/>
            <consortium name="Mycorrhizal Genomics Consortium"/>
            <person name="Kohler A."/>
            <person name="Kuo A."/>
            <person name="Nagy L.G."/>
            <person name="Floudas D."/>
            <person name="Copeland A."/>
            <person name="Barry K.W."/>
            <person name="Cichocki N."/>
            <person name="Veneault-Fourrey C."/>
            <person name="LaButti K."/>
            <person name="Lindquist E.A."/>
            <person name="Lipzen A."/>
            <person name="Lundell T."/>
            <person name="Morin E."/>
            <person name="Murat C."/>
            <person name="Riley R."/>
            <person name="Ohm R."/>
            <person name="Sun H."/>
            <person name="Tunlid A."/>
            <person name="Henrissat B."/>
            <person name="Grigoriev I.V."/>
            <person name="Hibbett D.S."/>
            <person name="Martin F."/>
        </authorList>
    </citation>
    <scope>NUCLEOTIDE SEQUENCE [LARGE SCALE GENOMIC DNA]</scope>
    <source>
        <strain evidence="6">FD-334 SS-4</strain>
    </source>
</reference>
<dbReference type="SMART" id="SM00906">
    <property type="entry name" value="Fungal_trans"/>
    <property type="match status" value="1"/>
</dbReference>
<dbReference type="PANTHER" id="PTHR46910">
    <property type="entry name" value="TRANSCRIPTION FACTOR PDR1"/>
    <property type="match status" value="1"/>
</dbReference>
<dbReference type="PROSITE" id="PS00463">
    <property type="entry name" value="ZN2_CY6_FUNGAL_1"/>
    <property type="match status" value="1"/>
</dbReference>
<evidence type="ECO:0000256" key="1">
    <source>
        <dbReference type="ARBA" id="ARBA00022723"/>
    </source>
</evidence>
<feature type="domain" description="Zn(2)-C6 fungal-type" evidence="4">
    <location>
        <begin position="33"/>
        <end position="66"/>
    </location>
</feature>
<feature type="compositionally biased region" description="Polar residues" evidence="3">
    <location>
        <begin position="11"/>
        <end position="22"/>
    </location>
</feature>
<organism evidence="5 6">
    <name type="scientific">Hypholoma sublateritium (strain FD-334 SS-4)</name>
    <dbReference type="NCBI Taxonomy" id="945553"/>
    <lineage>
        <taxon>Eukaryota</taxon>
        <taxon>Fungi</taxon>
        <taxon>Dikarya</taxon>
        <taxon>Basidiomycota</taxon>
        <taxon>Agaricomycotina</taxon>
        <taxon>Agaricomycetes</taxon>
        <taxon>Agaricomycetidae</taxon>
        <taxon>Agaricales</taxon>
        <taxon>Agaricineae</taxon>
        <taxon>Strophariaceae</taxon>
        <taxon>Hypholoma</taxon>
    </lineage>
</organism>
<keyword evidence="2" id="KW-0539">Nucleus</keyword>
<dbReference type="Proteomes" id="UP000054270">
    <property type="component" value="Unassembled WGS sequence"/>
</dbReference>
<feature type="region of interest" description="Disordered" evidence="3">
    <location>
        <begin position="113"/>
        <end position="134"/>
    </location>
</feature>
<dbReference type="Pfam" id="PF04082">
    <property type="entry name" value="Fungal_trans"/>
    <property type="match status" value="1"/>
</dbReference>
<dbReference type="InterPro" id="IPR001138">
    <property type="entry name" value="Zn2Cys6_DnaBD"/>
</dbReference>
<dbReference type="GO" id="GO:0000981">
    <property type="term" value="F:DNA-binding transcription factor activity, RNA polymerase II-specific"/>
    <property type="evidence" value="ECO:0007669"/>
    <property type="project" value="InterPro"/>
</dbReference>
<dbReference type="GO" id="GO:0003677">
    <property type="term" value="F:DNA binding"/>
    <property type="evidence" value="ECO:0007669"/>
    <property type="project" value="InterPro"/>
</dbReference>
<proteinExistence type="predicted"/>
<dbReference type="OMA" id="MGWSDHF"/>
<keyword evidence="1" id="KW-0479">Metal-binding</keyword>
<gene>
    <name evidence="5" type="ORF">HYPSUDRAFT_42809</name>
</gene>
<dbReference type="EMBL" id="KN817564">
    <property type="protein sequence ID" value="KJA20733.1"/>
    <property type="molecule type" value="Genomic_DNA"/>
</dbReference>
<dbReference type="InterPro" id="IPR036864">
    <property type="entry name" value="Zn2-C6_fun-type_DNA-bd_sf"/>
</dbReference>